<dbReference type="Proteomes" id="UP001176521">
    <property type="component" value="Unassembled WGS sequence"/>
</dbReference>
<evidence type="ECO:0000256" key="4">
    <source>
        <dbReference type="ARBA" id="ARBA00023098"/>
    </source>
</evidence>
<dbReference type="EC" id="3.1.1.47" evidence="1"/>
<dbReference type="InterPro" id="IPR029058">
    <property type="entry name" value="AB_hydrolase_fold"/>
</dbReference>
<feature type="region of interest" description="Disordered" evidence="5">
    <location>
        <begin position="56"/>
        <end position="132"/>
    </location>
</feature>
<feature type="region of interest" description="Disordered" evidence="5">
    <location>
        <begin position="693"/>
        <end position="715"/>
    </location>
</feature>
<protein>
    <recommendedName>
        <fullName evidence="1">1-alkyl-2-acetylglycerophosphocholine esterase</fullName>
        <ecNumber evidence="1">3.1.1.47</ecNumber>
    </recommendedName>
</protein>
<organism evidence="6 7">
    <name type="scientific">Tilletia horrida</name>
    <dbReference type="NCBI Taxonomy" id="155126"/>
    <lineage>
        <taxon>Eukaryota</taxon>
        <taxon>Fungi</taxon>
        <taxon>Dikarya</taxon>
        <taxon>Basidiomycota</taxon>
        <taxon>Ustilaginomycotina</taxon>
        <taxon>Exobasidiomycetes</taxon>
        <taxon>Tilletiales</taxon>
        <taxon>Tilletiaceae</taxon>
        <taxon>Tilletia</taxon>
    </lineage>
</organism>
<dbReference type="Gene3D" id="3.40.50.1820">
    <property type="entry name" value="alpha/beta hydrolase"/>
    <property type="match status" value="1"/>
</dbReference>
<evidence type="ECO:0000256" key="2">
    <source>
        <dbReference type="ARBA" id="ARBA00022801"/>
    </source>
</evidence>
<keyword evidence="2" id="KW-0378">Hydrolase</keyword>
<reference evidence="6" key="1">
    <citation type="journal article" date="2023" name="PhytoFront">
        <title>Draft Genome Resources of Seven Strains of Tilletia horrida, Causal Agent of Kernel Smut of Rice.</title>
        <authorList>
            <person name="Khanal S."/>
            <person name="Antony Babu S."/>
            <person name="Zhou X.G."/>
        </authorList>
    </citation>
    <scope>NUCLEOTIDE SEQUENCE</scope>
    <source>
        <strain evidence="6">TX3</strain>
    </source>
</reference>
<feature type="compositionally biased region" description="Low complexity" evidence="5">
    <location>
        <begin position="112"/>
        <end position="128"/>
    </location>
</feature>
<gene>
    <name evidence="6" type="ORF">OC842_005787</name>
</gene>
<feature type="region of interest" description="Disordered" evidence="5">
    <location>
        <begin position="576"/>
        <end position="600"/>
    </location>
</feature>
<keyword evidence="3" id="KW-0442">Lipid degradation</keyword>
<dbReference type="GO" id="GO:0016042">
    <property type="term" value="P:lipid catabolic process"/>
    <property type="evidence" value="ECO:0007669"/>
    <property type="project" value="UniProtKB-KW"/>
</dbReference>
<dbReference type="AlphaFoldDB" id="A0AAN6G985"/>
<dbReference type="PANTHER" id="PTHR10272">
    <property type="entry name" value="PLATELET-ACTIVATING FACTOR ACETYLHYDROLASE"/>
    <property type="match status" value="1"/>
</dbReference>
<dbReference type="EMBL" id="JAPDMQ010000443">
    <property type="protein sequence ID" value="KAK0524584.1"/>
    <property type="molecule type" value="Genomic_DNA"/>
</dbReference>
<evidence type="ECO:0000256" key="3">
    <source>
        <dbReference type="ARBA" id="ARBA00022963"/>
    </source>
</evidence>
<sequence length="756" mass="82362">MPLKRAKGPYAVSTLTLELPARNPRAFQPEHYKINGQPAFHLTTILVTIFYPTDRSAQAVKSKRKPTSAAERIKGSAANAAQQHADRGEEQQQEEEQQQQQQEAASREHDNSPPSSGSKSSKTKAPTPMHWLNTPRLRSLEGLLKFAGLPKWVALPVILPAYRAFHARLPFETNAPLSTNIPRTDAQDGEAQFSPLVNLLQAQDRERRGAPASSAGERKPVFPCAVFSHGLGGTRVTYSAYCAALASHGVVVAAIEHRDGTAPATTICSMVNDEGQHVSTPVDDKQARYWEESLIWLSMKDLDPDEKVDPKDFLSARKAQLLLRRAEFLEALSVLRRLNKGEGEQIEKECLRTHYAKKTVGATPKRDASKSSVRQKQRDGIIVEVGAKSALDLKTWTGRLDIENAWALGHSFGAATAIEVMRCASTPPSLELGVSDAGEGRPTAEHTTLLHPTHDEVVEAQAFKHALVLDPWTEPIEAPGKAQKLTRPLFVINSEAFSVWQKNFDPLRRLVEEAAESNQTGEGWLMSLSKTRHTDFSDYPFLLKRMIGSDVKASECNRVFAGLSLLQIAARASTSKLSTRANGPSGGEQAQEGAGGRGTSVSEDVIASALEPTTRMNGSTQAASDEDGAYSSFWTGVDALMNANGNELYRASDKEKAQYPGCVKTTRLRVEWEAETDQSRLGRPVRRDALANGNDAMGASQQSTKKHDVDRDYGNERPGILIIHPLGTPGSCPRRLVGHGLHGAATLDDQGATAPP</sequence>
<evidence type="ECO:0000313" key="6">
    <source>
        <dbReference type="EMBL" id="KAK0524584.1"/>
    </source>
</evidence>
<name>A0AAN6G985_9BASI</name>
<keyword evidence="7" id="KW-1185">Reference proteome</keyword>
<dbReference type="SUPFAM" id="SSF53474">
    <property type="entry name" value="alpha/beta-Hydrolases"/>
    <property type="match status" value="1"/>
</dbReference>
<comment type="caution">
    <text evidence="6">The sequence shown here is derived from an EMBL/GenBank/DDBJ whole genome shotgun (WGS) entry which is preliminary data.</text>
</comment>
<evidence type="ECO:0000313" key="7">
    <source>
        <dbReference type="Proteomes" id="UP001176521"/>
    </source>
</evidence>
<evidence type="ECO:0000256" key="1">
    <source>
        <dbReference type="ARBA" id="ARBA00013201"/>
    </source>
</evidence>
<proteinExistence type="predicted"/>
<accession>A0AAN6G985</accession>
<dbReference type="Pfam" id="PF03403">
    <property type="entry name" value="PAF-AH_p_II"/>
    <property type="match status" value="2"/>
</dbReference>
<dbReference type="PANTHER" id="PTHR10272:SF0">
    <property type="entry name" value="PLATELET-ACTIVATING FACTOR ACETYLHYDROLASE"/>
    <property type="match status" value="1"/>
</dbReference>
<feature type="compositionally biased region" description="Basic and acidic residues" evidence="5">
    <location>
        <begin position="705"/>
        <end position="715"/>
    </location>
</feature>
<keyword evidence="4" id="KW-0443">Lipid metabolism</keyword>
<evidence type="ECO:0000256" key="5">
    <source>
        <dbReference type="SAM" id="MobiDB-lite"/>
    </source>
</evidence>
<dbReference type="GO" id="GO:0003847">
    <property type="term" value="F:1-alkyl-2-acetylglycerophosphocholine esterase activity"/>
    <property type="evidence" value="ECO:0007669"/>
    <property type="project" value="UniProtKB-EC"/>
</dbReference>